<dbReference type="Proteomes" id="UP000199139">
    <property type="component" value="Unassembled WGS sequence"/>
</dbReference>
<dbReference type="OrthoDB" id="46144at2"/>
<evidence type="ECO:0000313" key="7">
    <source>
        <dbReference type="Proteomes" id="UP000321773"/>
    </source>
</evidence>
<name>A0A1I6UMQ0_9BACI</name>
<keyword evidence="2" id="KW-0378">Hydrolase</keyword>
<accession>A0A1I6UMQ0</accession>
<protein>
    <submittedName>
        <fullName evidence="5">HIRAN domain-containing protein</fullName>
    </submittedName>
</protein>
<evidence type="ECO:0000256" key="2">
    <source>
        <dbReference type="ARBA" id="ARBA00022801"/>
    </source>
</evidence>
<gene>
    <name evidence="4" type="ORF">HMI01_29520</name>
    <name evidence="5" type="ORF">SAMN05421668_12929</name>
</gene>
<dbReference type="Proteomes" id="UP000321773">
    <property type="component" value="Unassembled WGS sequence"/>
</dbReference>
<evidence type="ECO:0000313" key="6">
    <source>
        <dbReference type="Proteomes" id="UP000199139"/>
    </source>
</evidence>
<reference evidence="4 7" key="2">
    <citation type="submission" date="2019-07" db="EMBL/GenBank/DDBJ databases">
        <title>Whole genome shotgun sequence of Halolactibacillus miurensis NBRC 100873.</title>
        <authorList>
            <person name="Hosoyama A."/>
            <person name="Uohara A."/>
            <person name="Ohji S."/>
            <person name="Ichikawa N."/>
        </authorList>
    </citation>
    <scope>NUCLEOTIDE SEQUENCE [LARGE SCALE GENOMIC DNA]</scope>
    <source>
        <strain evidence="4 7">NBRC 100873</strain>
    </source>
</reference>
<dbReference type="EMBL" id="BJWJ01000072">
    <property type="protein sequence ID" value="GEM05964.1"/>
    <property type="molecule type" value="Genomic_DNA"/>
</dbReference>
<sequence>MKKRPFELWLVWQNVETRQRYHVGSLLHEDGIYTFSYKIKGYRRKLAEAMDNGYRPHLAFPNINKTYKSRSLFGPFARRLPDTRRPDYQSVLRDLGLSQECTEMDVLRATGGVLATDSYEFVSPILVENHHFDLDFFVAGWRYYEGNQVIDQLHVGDSVEFSLDPKNNNDHKAVVVMSVNGKKLGFIPAFYSGWMFEIIKKGCDYQARVESVHPQAVPHRKVNISIAGEINQYLNIQEVLNDKEELRVVMC</sequence>
<dbReference type="GO" id="GO:0003676">
    <property type="term" value="F:nucleic acid binding"/>
    <property type="evidence" value="ECO:0007669"/>
    <property type="project" value="InterPro"/>
</dbReference>
<organism evidence="5 6">
    <name type="scientific">Halolactibacillus miurensis</name>
    <dbReference type="NCBI Taxonomy" id="306541"/>
    <lineage>
        <taxon>Bacteria</taxon>
        <taxon>Bacillati</taxon>
        <taxon>Bacillota</taxon>
        <taxon>Bacilli</taxon>
        <taxon>Bacillales</taxon>
        <taxon>Bacillaceae</taxon>
        <taxon>Halolactibacillus</taxon>
    </lineage>
</organism>
<reference evidence="5 6" key="1">
    <citation type="submission" date="2016-10" db="EMBL/GenBank/DDBJ databases">
        <authorList>
            <person name="de Groot N.N."/>
        </authorList>
    </citation>
    <scope>NUCLEOTIDE SEQUENCE [LARGE SCALE GENOMIC DNA]</scope>
    <source>
        <strain evidence="5 6">DSM 17074</strain>
    </source>
</reference>
<dbReference type="RefSeq" id="WP_062323003.1">
    <property type="nucleotide sequence ID" value="NZ_BJWJ01000072.1"/>
</dbReference>
<dbReference type="Pfam" id="PF08797">
    <property type="entry name" value="HIRAN"/>
    <property type="match status" value="1"/>
</dbReference>
<dbReference type="Gene3D" id="3.30.70.2330">
    <property type="match status" value="1"/>
</dbReference>
<feature type="domain" description="HIRAN" evidence="3">
    <location>
        <begin position="131"/>
        <end position="230"/>
    </location>
</feature>
<keyword evidence="1" id="KW-0479">Metal-binding</keyword>
<dbReference type="GO" id="GO:0008270">
    <property type="term" value="F:zinc ion binding"/>
    <property type="evidence" value="ECO:0007669"/>
    <property type="project" value="InterPro"/>
</dbReference>
<keyword evidence="7" id="KW-1185">Reference proteome</keyword>
<evidence type="ECO:0000313" key="4">
    <source>
        <dbReference type="EMBL" id="GEM05964.1"/>
    </source>
</evidence>
<evidence type="ECO:0000313" key="5">
    <source>
        <dbReference type="EMBL" id="SFT02746.1"/>
    </source>
</evidence>
<proteinExistence type="predicted"/>
<dbReference type="SMART" id="SM00910">
    <property type="entry name" value="HIRAN"/>
    <property type="match status" value="1"/>
</dbReference>
<evidence type="ECO:0000259" key="3">
    <source>
        <dbReference type="SMART" id="SM00910"/>
    </source>
</evidence>
<dbReference type="EMBL" id="FPAI01000029">
    <property type="protein sequence ID" value="SFT02746.1"/>
    <property type="molecule type" value="Genomic_DNA"/>
</dbReference>
<dbReference type="STRING" id="306541.SAMN05421668_12929"/>
<dbReference type="GO" id="GO:0016818">
    <property type="term" value="F:hydrolase activity, acting on acid anhydrides, in phosphorus-containing anhydrides"/>
    <property type="evidence" value="ECO:0007669"/>
    <property type="project" value="InterPro"/>
</dbReference>
<evidence type="ECO:0000256" key="1">
    <source>
        <dbReference type="ARBA" id="ARBA00022723"/>
    </source>
</evidence>
<dbReference type="InterPro" id="IPR014905">
    <property type="entry name" value="HIRAN"/>
</dbReference>
<dbReference type="AlphaFoldDB" id="A0A1I6UMQ0"/>